<proteinExistence type="predicted"/>
<dbReference type="AlphaFoldDB" id="A0A7S4J1B3"/>
<dbReference type="SUPFAM" id="SSF81383">
    <property type="entry name" value="F-box domain"/>
    <property type="match status" value="1"/>
</dbReference>
<dbReference type="InterPro" id="IPR001810">
    <property type="entry name" value="F-box_dom"/>
</dbReference>
<feature type="compositionally biased region" description="Polar residues" evidence="4">
    <location>
        <begin position="22"/>
        <end position="43"/>
    </location>
</feature>
<feature type="region of interest" description="Disordered" evidence="4">
    <location>
        <begin position="1"/>
        <end position="43"/>
    </location>
</feature>
<gene>
    <name evidence="6" type="ORF">OAUR00152_LOCUS19310</name>
</gene>
<evidence type="ECO:0000259" key="5">
    <source>
        <dbReference type="Pfam" id="PF12937"/>
    </source>
</evidence>
<evidence type="ECO:0000256" key="1">
    <source>
        <dbReference type="ARBA" id="ARBA00022574"/>
    </source>
</evidence>
<keyword evidence="2" id="KW-0677">Repeat</keyword>
<dbReference type="SMART" id="SM00320">
    <property type="entry name" value="WD40"/>
    <property type="match status" value="3"/>
</dbReference>
<dbReference type="GO" id="GO:1990234">
    <property type="term" value="C:transferase complex"/>
    <property type="evidence" value="ECO:0007669"/>
    <property type="project" value="UniProtKB-ARBA"/>
</dbReference>
<dbReference type="PROSITE" id="PS50294">
    <property type="entry name" value="WD_REPEATS_REGION"/>
    <property type="match status" value="1"/>
</dbReference>
<dbReference type="Pfam" id="PF00400">
    <property type="entry name" value="WD40"/>
    <property type="match status" value="1"/>
</dbReference>
<evidence type="ECO:0000313" key="6">
    <source>
        <dbReference type="EMBL" id="CAE2247043.1"/>
    </source>
</evidence>
<dbReference type="InterPro" id="IPR036322">
    <property type="entry name" value="WD40_repeat_dom_sf"/>
</dbReference>
<accession>A0A7S4J1B3</accession>
<dbReference type="Gene3D" id="1.20.1280.50">
    <property type="match status" value="1"/>
</dbReference>
<reference evidence="6" key="1">
    <citation type="submission" date="2021-01" db="EMBL/GenBank/DDBJ databases">
        <authorList>
            <person name="Corre E."/>
            <person name="Pelletier E."/>
            <person name="Niang G."/>
            <person name="Scheremetjew M."/>
            <person name="Finn R."/>
            <person name="Kale V."/>
            <person name="Holt S."/>
            <person name="Cochrane G."/>
            <person name="Meng A."/>
            <person name="Brown T."/>
            <person name="Cohen L."/>
        </authorList>
    </citation>
    <scope>NUCLEOTIDE SEQUENCE</scope>
    <source>
        <strain evidence="6">Isolate 1302-5</strain>
    </source>
</reference>
<feature type="repeat" description="WD" evidence="3">
    <location>
        <begin position="312"/>
        <end position="353"/>
    </location>
</feature>
<name>A0A7S4J1B3_9STRA</name>
<dbReference type="EMBL" id="HBKQ01028468">
    <property type="protein sequence ID" value="CAE2247043.1"/>
    <property type="molecule type" value="Transcribed_RNA"/>
</dbReference>
<keyword evidence="1 3" id="KW-0853">WD repeat</keyword>
<evidence type="ECO:0000256" key="4">
    <source>
        <dbReference type="SAM" id="MobiDB-lite"/>
    </source>
</evidence>
<organism evidence="6">
    <name type="scientific">Odontella aurita</name>
    <dbReference type="NCBI Taxonomy" id="265563"/>
    <lineage>
        <taxon>Eukaryota</taxon>
        <taxon>Sar</taxon>
        <taxon>Stramenopiles</taxon>
        <taxon>Ochrophyta</taxon>
        <taxon>Bacillariophyta</taxon>
        <taxon>Mediophyceae</taxon>
        <taxon>Biddulphiophycidae</taxon>
        <taxon>Eupodiscales</taxon>
        <taxon>Odontellaceae</taxon>
        <taxon>Odontella</taxon>
    </lineage>
</organism>
<dbReference type="Pfam" id="PF12937">
    <property type="entry name" value="F-box-like"/>
    <property type="match status" value="1"/>
</dbReference>
<evidence type="ECO:0000256" key="2">
    <source>
        <dbReference type="ARBA" id="ARBA00022737"/>
    </source>
</evidence>
<dbReference type="InterPro" id="IPR015943">
    <property type="entry name" value="WD40/YVTN_repeat-like_dom_sf"/>
</dbReference>
<sequence length="515" mass="56841">MAREDVRVAGCSARTEEDRGESCSTPNLENDQSTADYIGPSGQSACADASSSLKNGRSVTPDCPDLPEDTLCLVFRELSVLDLGSCHAVCSSWNRALKRKTGAMNLVWRRKMEECWWSLCSCDDSGSETHPGFRVLFQEKVCDRMRLRDDMKFGRFADSCDSRPWLMRGHSKRVQSVEQFGGRFCVTCSEDGEMRQWVLPLEGRRPEGNIVFERNDLVGTIESFVKIGSNAIAVSGNGGITAIVHFEVNEDKLKCHILQYIYSGRVSTMCSTGKDMLACAFSDGIIRVFPIYPSAVCTETPIETSIDEGMVLRGHKSCINSIVCLEGGSLLLSKSADQTARMWKSDTGECLWTAQFEGAIGGPSFIGTTQREVAVLCDTLEQCTIHICRLSDGVTNRILGMPCRVHAAEVHERSLLCGTEDGSIIEYSLDTGQQTLKLQGALESTVQSLWYLGRDSSIAIGQDGQMILLGLRTKVTHREIALKMRNPQLCFYDATHRTVLLASTGYLVRAIVFVH</sequence>
<feature type="domain" description="F-box" evidence="5">
    <location>
        <begin position="64"/>
        <end position="97"/>
    </location>
</feature>
<dbReference type="PANTHER" id="PTHR22847">
    <property type="entry name" value="WD40 REPEAT PROTEIN"/>
    <property type="match status" value="1"/>
</dbReference>
<dbReference type="Gene3D" id="2.130.10.10">
    <property type="entry name" value="YVTN repeat-like/Quinoprotein amine dehydrogenase"/>
    <property type="match status" value="1"/>
</dbReference>
<dbReference type="InterPro" id="IPR001680">
    <property type="entry name" value="WD40_rpt"/>
</dbReference>
<evidence type="ECO:0000256" key="3">
    <source>
        <dbReference type="PROSITE-ProRule" id="PRU00221"/>
    </source>
</evidence>
<dbReference type="PANTHER" id="PTHR22847:SF637">
    <property type="entry name" value="WD REPEAT DOMAIN 5B"/>
    <property type="match status" value="1"/>
</dbReference>
<dbReference type="PROSITE" id="PS50082">
    <property type="entry name" value="WD_REPEATS_2"/>
    <property type="match status" value="1"/>
</dbReference>
<dbReference type="InterPro" id="IPR036047">
    <property type="entry name" value="F-box-like_dom_sf"/>
</dbReference>
<dbReference type="CDD" id="cd09917">
    <property type="entry name" value="F-box_SF"/>
    <property type="match status" value="1"/>
</dbReference>
<dbReference type="SUPFAM" id="SSF50978">
    <property type="entry name" value="WD40 repeat-like"/>
    <property type="match status" value="1"/>
</dbReference>
<protein>
    <recommendedName>
        <fullName evidence="5">F-box domain-containing protein</fullName>
    </recommendedName>
</protein>